<dbReference type="RefSeq" id="WP_091339693.1">
    <property type="nucleotide sequence ID" value="NZ_FNYC01000007.1"/>
</dbReference>
<evidence type="ECO:0000313" key="4">
    <source>
        <dbReference type="Proteomes" id="UP000199420"/>
    </source>
</evidence>
<protein>
    <submittedName>
        <fullName evidence="3">Low affinity Fe/Cu permease</fullName>
    </submittedName>
</protein>
<dbReference type="EMBL" id="FNYC01000007">
    <property type="protein sequence ID" value="SEJ43162.1"/>
    <property type="molecule type" value="Genomic_DNA"/>
</dbReference>
<sequence length="175" mass="19514">MSKLATAFRSFAEATARYSGKPAAFLSAALIVVVWAATGPLFGFGDTWQLVINTGTTIITFLMVFLIQNSQNRDSAALQIKLDELIRSTRARNSLLDVDNLDEDALERIRENYRKLAHKKEEEAHHAHHAGHRVRAAEESDEACEEIREIERELAKASPDHADADEVRDGEQKSG</sequence>
<dbReference type="Proteomes" id="UP000199420">
    <property type="component" value="Unassembled WGS sequence"/>
</dbReference>
<feature type="compositionally biased region" description="Basic and acidic residues" evidence="1">
    <location>
        <begin position="145"/>
        <end position="175"/>
    </location>
</feature>
<keyword evidence="2" id="KW-0472">Membrane</keyword>
<dbReference type="AlphaFoldDB" id="A0A1H6Z0N5"/>
<accession>A0A1H6Z0N5</accession>
<organism evidence="3 4">
    <name type="scientific">Frateuria terrea</name>
    <dbReference type="NCBI Taxonomy" id="529704"/>
    <lineage>
        <taxon>Bacteria</taxon>
        <taxon>Pseudomonadati</taxon>
        <taxon>Pseudomonadota</taxon>
        <taxon>Gammaproteobacteria</taxon>
        <taxon>Lysobacterales</taxon>
        <taxon>Rhodanobacteraceae</taxon>
        <taxon>Frateuria</taxon>
    </lineage>
</organism>
<dbReference type="Pfam" id="PF04120">
    <property type="entry name" value="Iron_permease"/>
    <property type="match status" value="1"/>
</dbReference>
<dbReference type="InterPro" id="IPR007251">
    <property type="entry name" value="Iron_permease_Fet4"/>
</dbReference>
<evidence type="ECO:0000313" key="3">
    <source>
        <dbReference type="EMBL" id="SEJ43162.1"/>
    </source>
</evidence>
<gene>
    <name evidence="3" type="ORF">SAMN04487997_3343</name>
</gene>
<evidence type="ECO:0000256" key="2">
    <source>
        <dbReference type="SAM" id="Phobius"/>
    </source>
</evidence>
<dbReference type="STRING" id="529704.SAMN02927913_3340"/>
<keyword evidence="2" id="KW-0812">Transmembrane</keyword>
<proteinExistence type="predicted"/>
<name>A0A1H6Z0N5_9GAMM</name>
<dbReference type="GO" id="GO:0055085">
    <property type="term" value="P:transmembrane transport"/>
    <property type="evidence" value="ECO:0007669"/>
    <property type="project" value="InterPro"/>
</dbReference>
<dbReference type="OrthoDB" id="119761at2"/>
<feature type="transmembrane region" description="Helical" evidence="2">
    <location>
        <begin position="23"/>
        <end position="42"/>
    </location>
</feature>
<keyword evidence="4" id="KW-1185">Reference proteome</keyword>
<reference evidence="3 4" key="1">
    <citation type="submission" date="2016-10" db="EMBL/GenBank/DDBJ databases">
        <authorList>
            <person name="de Groot N.N."/>
        </authorList>
    </citation>
    <scope>NUCLEOTIDE SEQUENCE [LARGE SCALE GENOMIC DNA]</scope>
    <source>
        <strain evidence="3 4">DSM 26515</strain>
    </source>
</reference>
<evidence type="ECO:0000256" key="1">
    <source>
        <dbReference type="SAM" id="MobiDB-lite"/>
    </source>
</evidence>
<feature type="transmembrane region" description="Helical" evidence="2">
    <location>
        <begin position="48"/>
        <end position="67"/>
    </location>
</feature>
<feature type="region of interest" description="Disordered" evidence="1">
    <location>
        <begin position="119"/>
        <end position="175"/>
    </location>
</feature>
<keyword evidence="2" id="KW-1133">Transmembrane helix</keyword>